<feature type="domain" description="TonB-dependent receptor plug" evidence="8">
    <location>
        <begin position="142"/>
        <end position="247"/>
    </location>
</feature>
<evidence type="ECO:0000256" key="5">
    <source>
        <dbReference type="ARBA" id="ARBA00023136"/>
    </source>
</evidence>
<dbReference type="NCBIfam" id="TIGR04057">
    <property type="entry name" value="SusC_RagA_signa"/>
    <property type="match status" value="1"/>
</dbReference>
<keyword evidence="3 7" id="KW-1134">Transmembrane beta strand</keyword>
<dbReference type="NCBIfam" id="TIGR04056">
    <property type="entry name" value="OMP_RagA_SusC"/>
    <property type="match status" value="1"/>
</dbReference>
<accession>A0A6N8L3F7</accession>
<dbReference type="Proteomes" id="UP000435036">
    <property type="component" value="Unassembled WGS sequence"/>
</dbReference>
<keyword evidence="10" id="KW-1185">Reference proteome</keyword>
<evidence type="ECO:0000256" key="2">
    <source>
        <dbReference type="ARBA" id="ARBA00022448"/>
    </source>
</evidence>
<evidence type="ECO:0000256" key="4">
    <source>
        <dbReference type="ARBA" id="ARBA00022692"/>
    </source>
</evidence>
<dbReference type="AlphaFoldDB" id="A0A6N8L3F7"/>
<dbReference type="OrthoDB" id="9768177at2"/>
<dbReference type="InterPro" id="IPR023996">
    <property type="entry name" value="TonB-dep_OMP_SusC/RagA"/>
</dbReference>
<comment type="subcellular location">
    <subcellularLocation>
        <location evidence="1 7">Cell outer membrane</location>
        <topology evidence="1 7">Multi-pass membrane protein</topology>
    </subcellularLocation>
</comment>
<reference evidence="9 10" key="1">
    <citation type="submission" date="2019-12" db="EMBL/GenBank/DDBJ databases">
        <authorList>
            <person name="Dong K."/>
        </authorList>
    </citation>
    <scope>NUCLEOTIDE SEQUENCE [LARGE SCALE GENOMIC DNA]</scope>
    <source>
        <strain evidence="9 10">JCM 31225</strain>
    </source>
</reference>
<evidence type="ECO:0000313" key="10">
    <source>
        <dbReference type="Proteomes" id="UP000435036"/>
    </source>
</evidence>
<dbReference type="InterPro" id="IPR023997">
    <property type="entry name" value="TonB-dep_OMP_SusC/RagA_CS"/>
</dbReference>
<evidence type="ECO:0000256" key="6">
    <source>
        <dbReference type="ARBA" id="ARBA00023237"/>
    </source>
</evidence>
<sequence length="1069" mass="119610">MRNYVLLSKGIPRKIHRNLILLGFIPTVMMMGILPEKVEAHPLAKIDFAMQAAIRGRVTDANGLPLDGVTVEVKGSQVKTSTNKRGEFSIPARIGQTLLFHHVGHMTQELLISSDQDVQLKLDFQTNPLEDVVVVGYGTSKKVNLTGAVSTISQEAFENKSMSTPLAAMQGAIPGVGITRTNGKPGGENYAVQIRGASSINNVGVLVMIDGVRGSFSELNPNDIESISVLKDAAAAAIYGSNAAGGVMLVTTKKGKKDKVEVSYSGNYGVTQASRMPTRMKSWDEAKYYDMSVFNSTGSIYWGEIKYAWMRGEKLDVIDTIGIRTGARPSDFYPGEHFIIDPTRPNVWVSYSDVDQIAVALKKVNPIQTHNVAVRGGNDKTSYYMSAGYYNRKGILRYGPDSEERYNLRLNLSNQLSKKVSLNSTLSYTDADVYQPVRGVDEVILLAYKFWGWEEPYRPDGSYHASNGIWPSIIEVEKDEGKSTRRLYTFEGSSNLKIKDLLPGLNVDVIGSKRLGFSKGNSFQKTLTYIGAEGKPIIFNPTNSMNKYVNANTFTSLQAFATYNLKVQQDHEFGLLGGYSFEDFRYDNIAAGIKSLVTNEMFSLNWGDPQSATVSDGITTAAAMGFFGRFNYNYKDKYLFESNLRYDGSSRLAPENRWQLFPSLSAGWVISNEDFFPKNNLVNNVKVRGSWGQLGNSDALGYYDYIGMLYAANNIPFNNARNTRIYQSQLASPNKTWETIETANIGLDTWMFDNRLNLSADFYVKKNKDMLANMEVQSIIGVGLPTFNIGELKTTGWEMNIGWKDMSKPFKYWVSALISDNTNKLTKYKGRNIVGLGRVGLIEGLPLNTIWGYKTDGLFQSDQEYKDYGVVINPKTGQGDMKYLDLDGDKKISMGDGTLANPGDLVRMGDTNPRYMFGLNLGFEYKGFSFSTFLQGVAQRKMLLNTVDFQPMFSEVRMPYKEQLDYWTPENPNAFWPRPYLNSTHSYLASDYWLQNAAYLRVKNVELGYTLPSSLMKKTALNKVRVFVSGQDVFEFTKVFSFIDPEFPDNAGVTYPFFRTFQAGLNITF</sequence>
<dbReference type="InterPro" id="IPR008969">
    <property type="entry name" value="CarboxyPept-like_regulatory"/>
</dbReference>
<dbReference type="Gene3D" id="2.60.40.1120">
    <property type="entry name" value="Carboxypeptidase-like, regulatory domain"/>
    <property type="match status" value="1"/>
</dbReference>
<dbReference type="PROSITE" id="PS52016">
    <property type="entry name" value="TONB_DEPENDENT_REC_3"/>
    <property type="match status" value="1"/>
</dbReference>
<name>A0A6N8L3F7_9SPHI</name>
<keyword evidence="2 7" id="KW-0813">Transport</keyword>
<evidence type="ECO:0000256" key="1">
    <source>
        <dbReference type="ARBA" id="ARBA00004571"/>
    </source>
</evidence>
<comment type="similarity">
    <text evidence="7">Belongs to the TonB-dependent receptor family.</text>
</comment>
<proteinExistence type="inferred from homology"/>
<evidence type="ECO:0000259" key="8">
    <source>
        <dbReference type="Pfam" id="PF07715"/>
    </source>
</evidence>
<dbReference type="RefSeq" id="WP_160370605.1">
    <property type="nucleotide sequence ID" value="NZ_WSQA01000017.1"/>
</dbReference>
<dbReference type="Pfam" id="PF13715">
    <property type="entry name" value="CarbopepD_reg_2"/>
    <property type="match status" value="1"/>
</dbReference>
<dbReference type="SUPFAM" id="SSF49464">
    <property type="entry name" value="Carboxypeptidase regulatory domain-like"/>
    <property type="match status" value="1"/>
</dbReference>
<keyword evidence="5 7" id="KW-0472">Membrane</keyword>
<evidence type="ECO:0000256" key="7">
    <source>
        <dbReference type="PROSITE-ProRule" id="PRU01360"/>
    </source>
</evidence>
<dbReference type="Gene3D" id="2.170.130.10">
    <property type="entry name" value="TonB-dependent receptor, plug domain"/>
    <property type="match status" value="1"/>
</dbReference>
<dbReference type="InterPro" id="IPR037066">
    <property type="entry name" value="Plug_dom_sf"/>
</dbReference>
<evidence type="ECO:0000256" key="3">
    <source>
        <dbReference type="ARBA" id="ARBA00022452"/>
    </source>
</evidence>
<protein>
    <submittedName>
        <fullName evidence="9">SusC/RagA family TonB-linked outer membrane protein</fullName>
    </submittedName>
</protein>
<comment type="caution">
    <text evidence="9">The sequence shown here is derived from an EMBL/GenBank/DDBJ whole genome shotgun (WGS) entry which is preliminary data.</text>
</comment>
<dbReference type="GO" id="GO:0009279">
    <property type="term" value="C:cell outer membrane"/>
    <property type="evidence" value="ECO:0007669"/>
    <property type="project" value="UniProtKB-SubCell"/>
</dbReference>
<dbReference type="Gene3D" id="2.40.170.20">
    <property type="entry name" value="TonB-dependent receptor, beta-barrel domain"/>
    <property type="match status" value="1"/>
</dbReference>
<dbReference type="InterPro" id="IPR036942">
    <property type="entry name" value="Beta-barrel_TonB_sf"/>
</dbReference>
<keyword evidence="4 7" id="KW-0812">Transmembrane</keyword>
<dbReference type="InterPro" id="IPR012910">
    <property type="entry name" value="Plug_dom"/>
</dbReference>
<gene>
    <name evidence="9" type="ORF">GQF63_17835</name>
</gene>
<evidence type="ECO:0000313" key="9">
    <source>
        <dbReference type="EMBL" id="MVZ63886.1"/>
    </source>
</evidence>
<dbReference type="Pfam" id="PF07715">
    <property type="entry name" value="Plug"/>
    <property type="match status" value="1"/>
</dbReference>
<dbReference type="InterPro" id="IPR039426">
    <property type="entry name" value="TonB-dep_rcpt-like"/>
</dbReference>
<dbReference type="SUPFAM" id="SSF56935">
    <property type="entry name" value="Porins"/>
    <property type="match status" value="1"/>
</dbReference>
<dbReference type="EMBL" id="WSQA01000017">
    <property type="protein sequence ID" value="MVZ63886.1"/>
    <property type="molecule type" value="Genomic_DNA"/>
</dbReference>
<organism evidence="9 10">
    <name type="scientific">Sphingobacterium humi</name>
    <dbReference type="NCBI Taxonomy" id="1796905"/>
    <lineage>
        <taxon>Bacteria</taxon>
        <taxon>Pseudomonadati</taxon>
        <taxon>Bacteroidota</taxon>
        <taxon>Sphingobacteriia</taxon>
        <taxon>Sphingobacteriales</taxon>
        <taxon>Sphingobacteriaceae</taxon>
        <taxon>Sphingobacterium</taxon>
    </lineage>
</organism>
<keyword evidence="6 7" id="KW-0998">Cell outer membrane</keyword>